<dbReference type="GO" id="GO:0030313">
    <property type="term" value="C:cell envelope"/>
    <property type="evidence" value="ECO:0007669"/>
    <property type="project" value="UniProtKB-SubCell"/>
</dbReference>
<dbReference type="InterPro" id="IPR011055">
    <property type="entry name" value="Dup_hybrid_motif"/>
</dbReference>
<evidence type="ECO:0000313" key="10">
    <source>
        <dbReference type="EMBL" id="ACL66069.1"/>
    </source>
</evidence>
<dbReference type="HOGENOM" id="CLU_026846_3_2_7"/>
<dbReference type="GO" id="GO:0004222">
    <property type="term" value="F:metalloendopeptidase activity"/>
    <property type="evidence" value="ECO:0007669"/>
    <property type="project" value="TreeGrafter"/>
</dbReference>
<dbReference type="RefSeq" id="WP_012526644.1">
    <property type="nucleotide sequence ID" value="NC_011891.1"/>
</dbReference>
<keyword evidence="4" id="KW-0479">Metal-binding</keyword>
<dbReference type="SMR" id="B8JE04"/>
<evidence type="ECO:0000256" key="6">
    <source>
        <dbReference type="ARBA" id="ARBA00022833"/>
    </source>
</evidence>
<reference evidence="10" key="1">
    <citation type="submission" date="2009-01" db="EMBL/GenBank/DDBJ databases">
        <title>Complete sequence of Anaeromyxobacter dehalogenans 2CP-1.</title>
        <authorList>
            <consortium name="US DOE Joint Genome Institute"/>
            <person name="Lucas S."/>
            <person name="Copeland A."/>
            <person name="Lapidus A."/>
            <person name="Glavina del Rio T."/>
            <person name="Dalin E."/>
            <person name="Tice H."/>
            <person name="Bruce D."/>
            <person name="Goodwin L."/>
            <person name="Pitluck S."/>
            <person name="Saunders E."/>
            <person name="Brettin T."/>
            <person name="Detter J.C."/>
            <person name="Han C."/>
            <person name="Larimer F."/>
            <person name="Land M."/>
            <person name="Hauser L."/>
            <person name="Kyrpides N."/>
            <person name="Ovchinnikova G."/>
            <person name="Beliaev A.S."/>
            <person name="Richardson P."/>
        </authorList>
    </citation>
    <scope>NUCLEOTIDE SEQUENCE</scope>
    <source>
        <strain evidence="10">2CP-1</strain>
    </source>
</reference>
<evidence type="ECO:0000256" key="5">
    <source>
        <dbReference type="ARBA" id="ARBA00022801"/>
    </source>
</evidence>
<evidence type="ECO:0000256" key="2">
    <source>
        <dbReference type="ARBA" id="ARBA00004196"/>
    </source>
</evidence>
<dbReference type="Pfam" id="PF01551">
    <property type="entry name" value="Peptidase_M23"/>
    <property type="match status" value="1"/>
</dbReference>
<dbReference type="AlphaFoldDB" id="B8JE04"/>
<evidence type="ECO:0000256" key="1">
    <source>
        <dbReference type="ARBA" id="ARBA00001947"/>
    </source>
</evidence>
<dbReference type="InterPro" id="IPR050570">
    <property type="entry name" value="Cell_wall_metabolism_enzyme"/>
</dbReference>
<evidence type="ECO:0000256" key="7">
    <source>
        <dbReference type="ARBA" id="ARBA00023049"/>
    </source>
</evidence>
<sequence>MQVPRFDDAPRRRRLPVLLAGAGFLALLILALAGAAGGLRTVPGAPAAPVAAAPEAAAMLPAPTTATLAPHKPTPAERFRAVTVRLARNQTLAQALVKLDVPMAQVNAVVASLKGLFPFHRARPGDQLRVERRDEDGELHRFSYRQGPADEWTVERKEDGSFEARKRPVELTTEVARVAVKVEGSLWASLERAGEDPELAVLASDVLAWDVDFYQDVRAGDAMTMVVEKVLADGKLLRYGEVLAAEYKGEAAGRKRLFRYTDPDGHTSYYDENGNSARRGFLKSPLKLARVTSGFGMRNHPLLGYVRAHQGVDYGAPTGTPVWAVGDGQVREAGWKGGCGKAVVLKHRNGLESVYCHLSAVAVSAGKAVSQKQVIGYVGSTGLSTGPHLHFAVKRGGSFVNPLRLQIPRDAPIPAKWAADFAEKIAPVRASLAGEPVALN</sequence>
<comment type="cofactor">
    <cofactor evidence="1">
        <name>Zn(2+)</name>
        <dbReference type="ChEBI" id="CHEBI:29105"/>
    </cofactor>
</comment>
<organism evidence="10 11">
    <name type="scientific">Anaeromyxobacter dehalogenans (strain ATCC BAA-258 / DSM 21875 / 2CP-1)</name>
    <dbReference type="NCBI Taxonomy" id="455488"/>
    <lineage>
        <taxon>Bacteria</taxon>
        <taxon>Pseudomonadati</taxon>
        <taxon>Myxococcota</taxon>
        <taxon>Myxococcia</taxon>
        <taxon>Myxococcales</taxon>
        <taxon>Cystobacterineae</taxon>
        <taxon>Anaeromyxobacteraceae</taxon>
        <taxon>Anaeromyxobacter</taxon>
    </lineage>
</organism>
<dbReference type="KEGG" id="acp:A2cp1_2732"/>
<evidence type="ECO:0000313" key="11">
    <source>
        <dbReference type="Proteomes" id="UP000007089"/>
    </source>
</evidence>
<comment type="subcellular location">
    <subcellularLocation>
        <location evidence="2">Cell envelope</location>
    </subcellularLocation>
</comment>
<evidence type="ECO:0000256" key="4">
    <source>
        <dbReference type="ARBA" id="ARBA00022723"/>
    </source>
</evidence>
<feature type="domain" description="Csd3-like second N-terminal" evidence="9">
    <location>
        <begin position="177"/>
        <end position="295"/>
    </location>
</feature>
<dbReference type="InterPro" id="IPR045834">
    <property type="entry name" value="Csd3_N2"/>
</dbReference>
<protein>
    <submittedName>
        <fullName evidence="10">Peptidase M23</fullName>
    </submittedName>
</protein>
<dbReference type="PANTHER" id="PTHR21666:SF288">
    <property type="entry name" value="CELL DIVISION PROTEIN YTFB"/>
    <property type="match status" value="1"/>
</dbReference>
<dbReference type="Gene3D" id="2.70.70.10">
    <property type="entry name" value="Glucose Permease (Domain IIA)"/>
    <property type="match status" value="1"/>
</dbReference>
<keyword evidence="6" id="KW-0862">Zinc</keyword>
<gene>
    <name evidence="10" type="ordered locus">A2cp1_2732</name>
</gene>
<dbReference type="EMBL" id="CP001359">
    <property type="protein sequence ID" value="ACL66069.1"/>
    <property type="molecule type" value="Genomic_DNA"/>
</dbReference>
<dbReference type="Gene3D" id="3.10.450.350">
    <property type="match status" value="2"/>
</dbReference>
<keyword evidence="3" id="KW-0645">Protease</keyword>
<keyword evidence="5" id="KW-0378">Hydrolase</keyword>
<name>B8JE04_ANAD2</name>
<dbReference type="GO" id="GO:0046872">
    <property type="term" value="F:metal ion binding"/>
    <property type="evidence" value="ECO:0007669"/>
    <property type="project" value="UniProtKB-KW"/>
</dbReference>
<keyword evidence="7" id="KW-0482">Metalloprotease</keyword>
<dbReference type="Proteomes" id="UP000007089">
    <property type="component" value="Chromosome"/>
</dbReference>
<proteinExistence type="predicted"/>
<dbReference type="Pfam" id="PF19425">
    <property type="entry name" value="Csd3_N2"/>
    <property type="match status" value="1"/>
</dbReference>
<feature type="domain" description="M23ase beta-sheet core" evidence="8">
    <location>
        <begin position="308"/>
        <end position="402"/>
    </location>
</feature>
<evidence type="ECO:0000259" key="9">
    <source>
        <dbReference type="Pfam" id="PF19425"/>
    </source>
</evidence>
<evidence type="ECO:0000256" key="3">
    <source>
        <dbReference type="ARBA" id="ARBA00022670"/>
    </source>
</evidence>
<evidence type="ECO:0000259" key="8">
    <source>
        <dbReference type="Pfam" id="PF01551"/>
    </source>
</evidence>
<accession>B8JE04</accession>
<dbReference type="PANTHER" id="PTHR21666">
    <property type="entry name" value="PEPTIDASE-RELATED"/>
    <property type="match status" value="1"/>
</dbReference>
<dbReference type="SUPFAM" id="SSF51261">
    <property type="entry name" value="Duplicated hybrid motif"/>
    <property type="match status" value="1"/>
</dbReference>
<dbReference type="GO" id="GO:0006508">
    <property type="term" value="P:proteolysis"/>
    <property type="evidence" value="ECO:0007669"/>
    <property type="project" value="UniProtKB-KW"/>
</dbReference>
<dbReference type="CDD" id="cd12797">
    <property type="entry name" value="M23_peptidase"/>
    <property type="match status" value="1"/>
</dbReference>
<keyword evidence="11" id="KW-1185">Reference proteome</keyword>
<dbReference type="InterPro" id="IPR016047">
    <property type="entry name" value="M23ase_b-sheet_dom"/>
</dbReference>